<organism evidence="2 3">
    <name type="scientific">Dentiscutata erythropus</name>
    <dbReference type="NCBI Taxonomy" id="1348616"/>
    <lineage>
        <taxon>Eukaryota</taxon>
        <taxon>Fungi</taxon>
        <taxon>Fungi incertae sedis</taxon>
        <taxon>Mucoromycota</taxon>
        <taxon>Glomeromycotina</taxon>
        <taxon>Glomeromycetes</taxon>
        <taxon>Diversisporales</taxon>
        <taxon>Gigasporaceae</taxon>
        <taxon>Dentiscutata</taxon>
    </lineage>
</organism>
<accession>A0A9N9HUU9</accession>
<keyword evidence="3" id="KW-1185">Reference proteome</keyword>
<evidence type="ECO:0000313" key="2">
    <source>
        <dbReference type="EMBL" id="CAG8706924.1"/>
    </source>
</evidence>
<proteinExistence type="predicted"/>
<feature type="region of interest" description="Disordered" evidence="1">
    <location>
        <begin position="1"/>
        <end position="21"/>
    </location>
</feature>
<protein>
    <submittedName>
        <fullName evidence="2">7314_t:CDS:1</fullName>
    </submittedName>
</protein>
<dbReference type="AlphaFoldDB" id="A0A9N9HUU9"/>
<evidence type="ECO:0000313" key="3">
    <source>
        <dbReference type="Proteomes" id="UP000789405"/>
    </source>
</evidence>
<gene>
    <name evidence="2" type="ORF">DERYTH_LOCUS13341</name>
</gene>
<sequence length="129" mass="14932">MSDSDTNLDVKKDGSKTQRKSNKEYIEAQLQAYISRLKSDKIPINIGIEQPNSADYKQWSAYIKEVKKFSEEMKRNAEWTFVGILISQTYKIMQILKNKKFRDDDKCKKDLMKILTNSIPDNTSATQAS</sequence>
<reference evidence="2" key="1">
    <citation type="submission" date="2021-06" db="EMBL/GenBank/DDBJ databases">
        <authorList>
            <person name="Kallberg Y."/>
            <person name="Tangrot J."/>
            <person name="Rosling A."/>
        </authorList>
    </citation>
    <scope>NUCLEOTIDE SEQUENCE</scope>
    <source>
        <strain evidence="2">MA453B</strain>
    </source>
</reference>
<feature type="compositionally biased region" description="Basic and acidic residues" evidence="1">
    <location>
        <begin position="8"/>
        <end position="21"/>
    </location>
</feature>
<evidence type="ECO:0000256" key="1">
    <source>
        <dbReference type="SAM" id="MobiDB-lite"/>
    </source>
</evidence>
<dbReference type="OrthoDB" id="10376818at2759"/>
<comment type="caution">
    <text evidence="2">The sequence shown here is derived from an EMBL/GenBank/DDBJ whole genome shotgun (WGS) entry which is preliminary data.</text>
</comment>
<name>A0A9N9HUU9_9GLOM</name>
<dbReference type="EMBL" id="CAJVPY010009290">
    <property type="protein sequence ID" value="CAG8706924.1"/>
    <property type="molecule type" value="Genomic_DNA"/>
</dbReference>
<dbReference type="Proteomes" id="UP000789405">
    <property type="component" value="Unassembled WGS sequence"/>
</dbReference>